<dbReference type="GO" id="GO:0006897">
    <property type="term" value="P:endocytosis"/>
    <property type="evidence" value="ECO:0007669"/>
    <property type="project" value="TreeGrafter"/>
</dbReference>
<dbReference type="GO" id="GO:0018996">
    <property type="term" value="P:molting cycle, collagen and cuticulin-based cuticle"/>
    <property type="evidence" value="ECO:0007669"/>
    <property type="project" value="TreeGrafter"/>
</dbReference>
<keyword evidence="6" id="KW-0325">Glycoprotein</keyword>
<dbReference type="InterPro" id="IPR000731">
    <property type="entry name" value="SSD"/>
</dbReference>
<comment type="caution">
    <text evidence="9">The sequence shown here is derived from an EMBL/GenBank/DDBJ whole genome shotgun (WGS) entry which is preliminary data.</text>
</comment>
<evidence type="ECO:0000256" key="4">
    <source>
        <dbReference type="ARBA" id="ARBA00022989"/>
    </source>
</evidence>
<feature type="transmembrane region" description="Helical" evidence="7">
    <location>
        <begin position="334"/>
        <end position="355"/>
    </location>
</feature>
<feature type="transmembrane region" description="Helical" evidence="7">
    <location>
        <begin position="297"/>
        <end position="314"/>
    </location>
</feature>
<dbReference type="Pfam" id="PF02355">
    <property type="entry name" value="SecD_SecF_C"/>
    <property type="match status" value="1"/>
</dbReference>
<proteinExistence type="inferred from homology"/>
<feature type="transmembrane region" description="Helical" evidence="7">
    <location>
        <begin position="432"/>
        <end position="452"/>
    </location>
</feature>
<comment type="similarity">
    <text evidence="2">Belongs to the patched family.</text>
</comment>
<dbReference type="Proteomes" id="UP001177023">
    <property type="component" value="Unassembled WGS sequence"/>
</dbReference>
<comment type="subcellular location">
    <subcellularLocation>
        <location evidence="1">Membrane</location>
        <topology evidence="1">Multi-pass membrane protein</topology>
    </subcellularLocation>
</comment>
<evidence type="ECO:0000256" key="3">
    <source>
        <dbReference type="ARBA" id="ARBA00022692"/>
    </source>
</evidence>
<dbReference type="InterPro" id="IPR051697">
    <property type="entry name" value="Patched_domain-protein"/>
</dbReference>
<feature type="non-terminal residue" evidence="9">
    <location>
        <position position="819"/>
    </location>
</feature>
<dbReference type="GO" id="GO:0005886">
    <property type="term" value="C:plasma membrane"/>
    <property type="evidence" value="ECO:0007669"/>
    <property type="project" value="TreeGrafter"/>
</dbReference>
<feature type="transmembrane region" description="Helical" evidence="7">
    <location>
        <begin position="670"/>
        <end position="690"/>
    </location>
</feature>
<protein>
    <recommendedName>
        <fullName evidence="8">SSD domain-containing protein</fullName>
    </recommendedName>
</protein>
<dbReference type="PANTHER" id="PTHR10796:SF108">
    <property type="entry name" value="SSD DOMAIN-CONTAINING PROTEIN"/>
    <property type="match status" value="1"/>
</dbReference>
<sequence length="819" mass="91918">MWDAVSARVADIVSSYPKTCIFLSVAIAGILTSGLAFAKVETDIRRSFSPHDSDSANEARRYLDFYGLNVYPSRSFILFQTKDPKDDILREESLRYIEAMDAQMTSVLNKVDPVDGLRSCDPVCNINYAFHMFMSELKEERAGNKTSLDSRLFDYPRSRLRGAEIFIGLNIHGTTLRAQPFPGNSSKIVAANTIILHYFSRFDTPQRISDFKNRSLGLFFRSQEHNTSSLVDFSIFGEEIANHEMVRGAFENNTKKNDGPIGCNHNPDTNPGHIRCVWIPMLRRLQNLLNSMRHSPFLVLGIGVDDAFILVHWWNHYKNIKNRDARMRKVLVDVGPSITITSLTNIVAFGVGFLTPTPQMSMFCLCTSIALFFDYIITYSILAPVVYLCQKDKTTSETAIAPIKAPTPAKETRVTRAVRAYSRVICSTKGKLISGVILLGVYAFCTVGVLSVRSTFDPSKAFPADSVLVKAVKKIQPVFNEFFPLHIYVSNPPNITNKQEYATFHNLVDDLESLPMVYSDNKTVIFLNQYEQYDHHMSNLLSSLFMAPQQTDYPLTLHNLGSFLDIIGNPPTIKYKRPQVTGGEGDLEAFAFTIIAKGMHEWGERAKYEEMVRQMLKKYSQFNATLFDADSAVLAVILTTRDDLIGSICLTVACMACVCVLFISNKWGVAIVTAVISSICFCLVGMLSWWGVDMDPVMQVDVLLATGFSVDYTAHIAYQYYQNRGRPEERVYASLIEMASPMLQAGMSTVLCMLPLIFIKTYTIVCFAKTIFIVVGFGLYHGLVVLPALLSFTAKEEEKPTPALINEPLLEMQKKNEAH</sequence>
<evidence type="ECO:0000313" key="9">
    <source>
        <dbReference type="EMBL" id="CAJ0580981.1"/>
    </source>
</evidence>
<evidence type="ECO:0000256" key="6">
    <source>
        <dbReference type="ARBA" id="ARBA00023180"/>
    </source>
</evidence>
<accession>A0AA36G9Y9</accession>
<feature type="domain" description="SSD" evidence="8">
    <location>
        <begin position="296"/>
        <end position="388"/>
    </location>
</feature>
<gene>
    <name evidence="9" type="ORF">MSPICULIGERA_LOCUS19150</name>
</gene>
<keyword evidence="5 7" id="KW-0472">Membrane</keyword>
<dbReference type="InterPro" id="IPR048634">
    <property type="entry name" value="SecD_SecF_C"/>
</dbReference>
<dbReference type="Pfam" id="PF02460">
    <property type="entry name" value="Patched"/>
    <property type="match status" value="1"/>
</dbReference>
<dbReference type="PANTHER" id="PTHR10796">
    <property type="entry name" value="PATCHED-RELATED"/>
    <property type="match status" value="1"/>
</dbReference>
<reference evidence="9" key="1">
    <citation type="submission" date="2023-06" db="EMBL/GenBank/DDBJ databases">
        <authorList>
            <person name="Delattre M."/>
        </authorList>
    </citation>
    <scope>NUCLEOTIDE SEQUENCE</scope>
    <source>
        <strain evidence="9">AF72</strain>
    </source>
</reference>
<feature type="transmembrane region" description="Helical" evidence="7">
    <location>
        <begin position="742"/>
        <end position="765"/>
    </location>
</feature>
<feature type="transmembrane region" description="Helical" evidence="7">
    <location>
        <begin position="362"/>
        <end position="387"/>
    </location>
</feature>
<dbReference type="AlphaFoldDB" id="A0AA36G9Y9"/>
<evidence type="ECO:0000313" key="10">
    <source>
        <dbReference type="Proteomes" id="UP001177023"/>
    </source>
</evidence>
<evidence type="ECO:0000256" key="7">
    <source>
        <dbReference type="SAM" id="Phobius"/>
    </source>
</evidence>
<evidence type="ECO:0000256" key="2">
    <source>
        <dbReference type="ARBA" id="ARBA00005585"/>
    </source>
</evidence>
<organism evidence="9 10">
    <name type="scientific">Mesorhabditis spiculigera</name>
    <dbReference type="NCBI Taxonomy" id="96644"/>
    <lineage>
        <taxon>Eukaryota</taxon>
        <taxon>Metazoa</taxon>
        <taxon>Ecdysozoa</taxon>
        <taxon>Nematoda</taxon>
        <taxon>Chromadorea</taxon>
        <taxon>Rhabditida</taxon>
        <taxon>Rhabditina</taxon>
        <taxon>Rhabditomorpha</taxon>
        <taxon>Rhabditoidea</taxon>
        <taxon>Rhabditidae</taxon>
        <taxon>Mesorhabditinae</taxon>
        <taxon>Mesorhabditis</taxon>
    </lineage>
</organism>
<feature type="transmembrane region" description="Helical" evidence="7">
    <location>
        <begin position="644"/>
        <end position="663"/>
    </location>
</feature>
<feature type="transmembrane region" description="Helical" evidence="7">
    <location>
        <begin position="771"/>
        <end position="790"/>
    </location>
</feature>
<evidence type="ECO:0000256" key="1">
    <source>
        <dbReference type="ARBA" id="ARBA00004141"/>
    </source>
</evidence>
<dbReference type="Gene3D" id="1.20.1640.10">
    <property type="entry name" value="Multidrug efflux transporter AcrB transmembrane domain"/>
    <property type="match status" value="2"/>
</dbReference>
<dbReference type="SUPFAM" id="SSF82866">
    <property type="entry name" value="Multidrug efflux transporter AcrB transmembrane domain"/>
    <property type="match status" value="2"/>
</dbReference>
<feature type="transmembrane region" description="Helical" evidence="7">
    <location>
        <begin position="20"/>
        <end position="38"/>
    </location>
</feature>
<evidence type="ECO:0000259" key="8">
    <source>
        <dbReference type="PROSITE" id="PS50156"/>
    </source>
</evidence>
<evidence type="ECO:0000256" key="5">
    <source>
        <dbReference type="ARBA" id="ARBA00023136"/>
    </source>
</evidence>
<keyword evidence="3 7" id="KW-0812">Transmembrane</keyword>
<dbReference type="GO" id="GO:0030659">
    <property type="term" value="C:cytoplasmic vesicle membrane"/>
    <property type="evidence" value="ECO:0007669"/>
    <property type="project" value="TreeGrafter"/>
</dbReference>
<keyword evidence="10" id="KW-1185">Reference proteome</keyword>
<keyword evidence="4 7" id="KW-1133">Transmembrane helix</keyword>
<dbReference type="EMBL" id="CATQJA010002662">
    <property type="protein sequence ID" value="CAJ0580981.1"/>
    <property type="molecule type" value="Genomic_DNA"/>
</dbReference>
<name>A0AA36G9Y9_9BILA</name>
<dbReference type="PROSITE" id="PS50156">
    <property type="entry name" value="SSD"/>
    <property type="match status" value="1"/>
</dbReference>
<dbReference type="InterPro" id="IPR003392">
    <property type="entry name" value="PTHD_SSD"/>
</dbReference>